<dbReference type="PANTHER" id="PTHR31490:SF90">
    <property type="entry name" value="ENDO-1,4-BETA-XYLANASE A"/>
    <property type="match status" value="1"/>
</dbReference>
<dbReference type="PROSITE" id="PS51760">
    <property type="entry name" value="GH10_2"/>
    <property type="match status" value="1"/>
</dbReference>
<evidence type="ECO:0000256" key="4">
    <source>
        <dbReference type="ARBA" id="ARBA00023326"/>
    </source>
</evidence>
<feature type="domain" description="GH10" evidence="7">
    <location>
        <begin position="24"/>
        <end position="370"/>
    </location>
</feature>
<protein>
    <recommendedName>
        <fullName evidence="5">Beta-xylanase</fullName>
        <ecNumber evidence="5">3.2.1.8</ecNumber>
    </recommendedName>
</protein>
<dbReference type="Gene3D" id="3.20.20.80">
    <property type="entry name" value="Glycosidases"/>
    <property type="match status" value="1"/>
</dbReference>
<accession>A0ABQ2NL63</accession>
<dbReference type="RefSeq" id="WP_188617855.1">
    <property type="nucleotide sequence ID" value="NZ_BMLV01000004.1"/>
</dbReference>
<comment type="caution">
    <text evidence="8">The sequence shown here is derived from an EMBL/GenBank/DDBJ whole genome shotgun (WGS) entry which is preliminary data.</text>
</comment>
<dbReference type="InterPro" id="IPR001000">
    <property type="entry name" value="GH10_dom"/>
</dbReference>
<comment type="similarity">
    <text evidence="5">Belongs to the glycosyl hydrolase 10 (cellulase F) family.</text>
</comment>
<keyword evidence="2 5" id="KW-0119">Carbohydrate metabolism</keyword>
<dbReference type="SUPFAM" id="SSF51445">
    <property type="entry name" value="(Trans)glycosidases"/>
    <property type="match status" value="1"/>
</dbReference>
<evidence type="ECO:0000313" key="9">
    <source>
        <dbReference type="Proteomes" id="UP000620064"/>
    </source>
</evidence>
<dbReference type="SMART" id="SM00633">
    <property type="entry name" value="Glyco_10"/>
    <property type="match status" value="1"/>
</dbReference>
<name>A0ABQ2NL63_9FLAO</name>
<keyword evidence="1 5" id="KW-0378">Hydrolase</keyword>
<comment type="catalytic activity">
    <reaction evidence="5">
        <text>Endohydrolysis of (1-&gt;4)-beta-D-xylosidic linkages in xylans.</text>
        <dbReference type="EC" id="3.2.1.8"/>
    </reaction>
</comment>
<dbReference type="InterPro" id="IPR017853">
    <property type="entry name" value="GH"/>
</dbReference>
<keyword evidence="6" id="KW-0732">Signal</keyword>
<evidence type="ECO:0000256" key="1">
    <source>
        <dbReference type="ARBA" id="ARBA00022801"/>
    </source>
</evidence>
<evidence type="ECO:0000313" key="8">
    <source>
        <dbReference type="EMBL" id="GGP04851.1"/>
    </source>
</evidence>
<dbReference type="EC" id="3.2.1.8" evidence="5"/>
<dbReference type="InterPro" id="IPR044846">
    <property type="entry name" value="GH10"/>
</dbReference>
<evidence type="ECO:0000259" key="7">
    <source>
        <dbReference type="PROSITE" id="PS51760"/>
    </source>
</evidence>
<evidence type="ECO:0000256" key="5">
    <source>
        <dbReference type="RuleBase" id="RU361174"/>
    </source>
</evidence>
<reference evidence="9" key="1">
    <citation type="journal article" date="2019" name="Int. J. Syst. Evol. Microbiol.">
        <title>The Global Catalogue of Microorganisms (GCM) 10K type strain sequencing project: providing services to taxonomists for standard genome sequencing and annotation.</title>
        <authorList>
            <consortium name="The Broad Institute Genomics Platform"/>
            <consortium name="The Broad Institute Genome Sequencing Center for Infectious Disease"/>
            <person name="Wu L."/>
            <person name="Ma J."/>
        </authorList>
    </citation>
    <scope>NUCLEOTIDE SEQUENCE [LARGE SCALE GENOMIC DNA]</scope>
    <source>
        <strain evidence="9">CGMCC 1.7656</strain>
    </source>
</reference>
<keyword evidence="9" id="KW-1185">Reference proteome</keyword>
<dbReference type="PANTHER" id="PTHR31490">
    <property type="entry name" value="GLYCOSYL HYDROLASE"/>
    <property type="match status" value="1"/>
</dbReference>
<dbReference type="EMBL" id="BMLV01000004">
    <property type="protein sequence ID" value="GGP04851.1"/>
    <property type="molecule type" value="Genomic_DNA"/>
</dbReference>
<dbReference type="PRINTS" id="PR00134">
    <property type="entry name" value="GLHYDRLASE10"/>
</dbReference>
<gene>
    <name evidence="8" type="primary">xynA</name>
    <name evidence="8" type="ORF">GCM10010992_18710</name>
</gene>
<evidence type="ECO:0000256" key="6">
    <source>
        <dbReference type="SAM" id="SignalP"/>
    </source>
</evidence>
<sequence length="372" mass="43221">MRTYKLLLLLPTLLLALFSCTAQKSKNTTLKDAYKDKFFIGTALNLDQIHGKDVQSVEIVKSQFSSIVAENCMKSMYLQPEEGKFFFDDADKFVEFGEKNKMFIIGHNLLWHSQAPRWFFTDKDGKNVTPEVLKERIKNHITTIVTHYKGRIQGWDVVNEAILDDGQYRKSKFYEILGEEFIPLAFQYAHEADPDAELYYNDYNEWFPGKREAIVKLVKTLKERGLRIDGIGMQSHLGIETPSLEEYEKAIITYSDLGLKASITELDVSALPSPWGTSANISDVNKYKKELDPYKTGLTPEAEKVWENRYLDLFKLYLKHQDRIRRVTLWGVTDLQSWKNDFPVRGRTDYPLLFDRNYKAKPVVQKLIDLTK</sequence>
<keyword evidence="4 5" id="KW-0624">Polysaccharide degradation</keyword>
<organism evidence="8 9">
    <name type="scientific">Cloacibacterium rupense</name>
    <dbReference type="NCBI Taxonomy" id="517423"/>
    <lineage>
        <taxon>Bacteria</taxon>
        <taxon>Pseudomonadati</taxon>
        <taxon>Bacteroidota</taxon>
        <taxon>Flavobacteriia</taxon>
        <taxon>Flavobacteriales</taxon>
        <taxon>Weeksellaceae</taxon>
    </lineage>
</organism>
<keyword evidence="3 5" id="KW-0326">Glycosidase</keyword>
<feature type="chain" id="PRO_5046066548" description="Beta-xylanase" evidence="6">
    <location>
        <begin position="25"/>
        <end position="372"/>
    </location>
</feature>
<proteinExistence type="inferred from homology"/>
<dbReference type="Proteomes" id="UP000620064">
    <property type="component" value="Unassembled WGS sequence"/>
</dbReference>
<dbReference type="PROSITE" id="PS51257">
    <property type="entry name" value="PROKAR_LIPOPROTEIN"/>
    <property type="match status" value="1"/>
</dbReference>
<evidence type="ECO:0000256" key="3">
    <source>
        <dbReference type="ARBA" id="ARBA00023295"/>
    </source>
</evidence>
<evidence type="ECO:0000256" key="2">
    <source>
        <dbReference type="ARBA" id="ARBA00023277"/>
    </source>
</evidence>
<dbReference type="Pfam" id="PF00331">
    <property type="entry name" value="Glyco_hydro_10"/>
    <property type="match status" value="1"/>
</dbReference>
<feature type="signal peptide" evidence="6">
    <location>
        <begin position="1"/>
        <end position="24"/>
    </location>
</feature>